<sequence>MSLTSETVHTIKLDNFANIQPCINRSHEVVLNKLINIVTHFPELEELKNICIVAENSRKFLFIDMINKKTVYTYDPIHDHDKYYSTRITQYNNFLQDYHKFIDIRYFTWQNKLIFCVMTEFHFRMETVYPQHVILFDLVASTKNRVTFDIMDLTDHLIIVIKSNHHYTENAIKILNKNFTSHDILREYTIESVYNKEIVVLKIQSELCYYYSMKYKAVIGSGYFKEWDKNIAVEFDMTDKMLVMKQFVENSPIMNIEEPTDIESQDDAITETV</sequence>
<gene>
    <name evidence="1" type="ORF">Faunusvirus8_16</name>
</gene>
<protein>
    <submittedName>
        <fullName evidence="1">Uncharacterized protein</fullName>
    </submittedName>
</protein>
<reference evidence="1" key="1">
    <citation type="submission" date="2018-10" db="EMBL/GenBank/DDBJ databases">
        <title>Hidden diversity of soil giant viruses.</title>
        <authorList>
            <person name="Schulz F."/>
            <person name="Alteio L."/>
            <person name="Goudeau D."/>
            <person name="Ryan E.M."/>
            <person name="Malmstrom R.R."/>
            <person name="Blanchard J."/>
            <person name="Woyke T."/>
        </authorList>
    </citation>
    <scope>NUCLEOTIDE SEQUENCE</scope>
    <source>
        <strain evidence="1">FNV1</strain>
    </source>
</reference>
<dbReference type="EMBL" id="MK072139">
    <property type="protein sequence ID" value="AYV79299.1"/>
    <property type="molecule type" value="Genomic_DNA"/>
</dbReference>
<evidence type="ECO:0000313" key="1">
    <source>
        <dbReference type="EMBL" id="AYV79299.1"/>
    </source>
</evidence>
<name>A0A3G5A1C4_9VIRU</name>
<accession>A0A3G5A1C4</accession>
<proteinExistence type="predicted"/>
<organism evidence="1">
    <name type="scientific">Faunusvirus sp</name>
    <dbReference type="NCBI Taxonomy" id="2487766"/>
    <lineage>
        <taxon>Viruses</taxon>
        <taxon>Varidnaviria</taxon>
        <taxon>Bamfordvirae</taxon>
        <taxon>Nucleocytoviricota</taxon>
        <taxon>Megaviricetes</taxon>
        <taxon>Imitervirales</taxon>
        <taxon>Mimiviridae</taxon>
    </lineage>
</organism>